<dbReference type="Pfam" id="PF08818">
    <property type="entry name" value="DUF1801"/>
    <property type="match status" value="1"/>
</dbReference>
<evidence type="ECO:0000313" key="2">
    <source>
        <dbReference type="EMBL" id="KGE16813.1"/>
    </source>
</evidence>
<proteinExistence type="predicted"/>
<dbReference type="RefSeq" id="WP_036655073.1">
    <property type="nucleotide sequence ID" value="NZ_JQCR01000003.1"/>
</dbReference>
<reference evidence="2 3" key="1">
    <citation type="submission" date="2014-08" db="EMBL/GenBank/DDBJ databases">
        <authorList>
            <person name="den Bakker H.C."/>
        </authorList>
    </citation>
    <scope>NUCLEOTIDE SEQUENCE [LARGE SCALE GENOMIC DNA]</scope>
    <source>
        <strain evidence="2 3">DSM 18334</strain>
    </source>
</reference>
<dbReference type="InterPro" id="IPR014922">
    <property type="entry name" value="YdhG-like"/>
</dbReference>
<dbReference type="EMBL" id="JQCR01000003">
    <property type="protein sequence ID" value="KGE16813.1"/>
    <property type="molecule type" value="Genomic_DNA"/>
</dbReference>
<keyword evidence="3" id="KW-1185">Reference proteome</keyword>
<gene>
    <name evidence="2" type="ORF">PWYN_19175</name>
</gene>
<dbReference type="SUPFAM" id="SSF159888">
    <property type="entry name" value="YdhG-like"/>
    <property type="match status" value="1"/>
</dbReference>
<dbReference type="STRING" id="268407.PWYN_19175"/>
<accession>A0A098M463</accession>
<protein>
    <recommendedName>
        <fullName evidence="1">YdhG-like domain-containing protein</fullName>
    </recommendedName>
</protein>
<evidence type="ECO:0000313" key="3">
    <source>
        <dbReference type="Proteomes" id="UP000029734"/>
    </source>
</evidence>
<comment type="caution">
    <text evidence="2">The sequence shown here is derived from an EMBL/GenBank/DDBJ whole genome shotgun (WGS) entry which is preliminary data.</text>
</comment>
<organism evidence="2 3">
    <name type="scientific">Paenibacillus wynnii</name>
    <dbReference type="NCBI Taxonomy" id="268407"/>
    <lineage>
        <taxon>Bacteria</taxon>
        <taxon>Bacillati</taxon>
        <taxon>Bacillota</taxon>
        <taxon>Bacilli</taxon>
        <taxon>Bacillales</taxon>
        <taxon>Paenibacillaceae</taxon>
        <taxon>Paenibacillus</taxon>
    </lineage>
</organism>
<feature type="domain" description="YdhG-like" evidence="1">
    <location>
        <begin position="24"/>
        <end position="130"/>
    </location>
</feature>
<dbReference type="eggNOG" id="COG5646">
    <property type="taxonomic scope" value="Bacteria"/>
</dbReference>
<name>A0A098M463_9BACL</name>
<dbReference type="Proteomes" id="UP000029734">
    <property type="component" value="Unassembled WGS sequence"/>
</dbReference>
<reference evidence="2 3" key="2">
    <citation type="submission" date="2014-10" db="EMBL/GenBank/DDBJ databases">
        <title>Comparative genomics of the Paenibacillus odorifer group.</title>
        <authorList>
            <person name="Tsai Y.-C."/>
            <person name="Martin N."/>
            <person name="Korlach J."/>
            <person name="Wiedmann M."/>
        </authorList>
    </citation>
    <scope>NUCLEOTIDE SEQUENCE [LARGE SCALE GENOMIC DNA]</scope>
    <source>
        <strain evidence="2 3">DSM 18334</strain>
    </source>
</reference>
<dbReference type="AlphaFoldDB" id="A0A098M463"/>
<evidence type="ECO:0000259" key="1">
    <source>
        <dbReference type="Pfam" id="PF08818"/>
    </source>
</evidence>
<sequence length="142" mass="16354">MNNTIANLGVAAVFDGYPPALHRRLMQLRQLIFETAEEIDGVGKLEEELRWGQPSYITSESKSGSMIRIDRWKSSHTQYAMYFHCQTTLVDTFRTVFPNEFRYEGNRAIIFDEDDDVPVEALKTCIAWALTYHSGKRTSRGK</sequence>